<dbReference type="RefSeq" id="WP_089764252.1">
    <property type="nucleotide sequence ID" value="NZ_BKAT01000045.1"/>
</dbReference>
<dbReference type="PANTHER" id="PTHR46652">
    <property type="entry name" value="LEUCINE-RICH REPEAT AND IQ DOMAIN-CONTAINING PROTEIN 1-RELATED"/>
    <property type="match status" value="1"/>
</dbReference>
<gene>
    <name evidence="3" type="ORF">SAMN05660909_04403</name>
</gene>
<dbReference type="Pfam" id="PF12799">
    <property type="entry name" value="LRR_4"/>
    <property type="match status" value="1"/>
</dbReference>
<dbReference type="PANTHER" id="PTHR46652:SF3">
    <property type="entry name" value="LEUCINE-RICH REPEAT-CONTAINING PROTEIN 9"/>
    <property type="match status" value="1"/>
</dbReference>
<evidence type="ECO:0000313" key="3">
    <source>
        <dbReference type="EMBL" id="SEA96797.1"/>
    </source>
</evidence>
<dbReference type="AlphaFoldDB" id="A0A1H4FIB6"/>
<dbReference type="Gene3D" id="3.80.10.10">
    <property type="entry name" value="Ribonuclease Inhibitor"/>
    <property type="match status" value="1"/>
</dbReference>
<evidence type="ECO:0000313" key="4">
    <source>
        <dbReference type="Proteomes" id="UP000199656"/>
    </source>
</evidence>
<accession>A0A1H4FIB6</accession>
<keyword evidence="4" id="KW-1185">Reference proteome</keyword>
<reference evidence="4" key="1">
    <citation type="submission" date="2016-10" db="EMBL/GenBank/DDBJ databases">
        <authorList>
            <person name="Varghese N."/>
            <person name="Submissions S."/>
        </authorList>
    </citation>
    <scope>NUCLEOTIDE SEQUENCE [LARGE SCALE GENOMIC DNA]</scope>
    <source>
        <strain evidence="4">DSM 23920</strain>
    </source>
</reference>
<name>A0A1H4FIB6_9BACT</name>
<dbReference type="SMART" id="SM00365">
    <property type="entry name" value="LRR_SD22"/>
    <property type="match status" value="5"/>
</dbReference>
<organism evidence="3 4">
    <name type="scientific">Chitinophaga terrae</name>
    <name type="common">ex Kim and Jung 2007</name>
    <dbReference type="NCBI Taxonomy" id="408074"/>
    <lineage>
        <taxon>Bacteria</taxon>
        <taxon>Pseudomonadati</taxon>
        <taxon>Bacteroidota</taxon>
        <taxon>Chitinophagia</taxon>
        <taxon>Chitinophagales</taxon>
        <taxon>Chitinophagaceae</taxon>
        <taxon>Chitinophaga</taxon>
    </lineage>
</organism>
<keyword evidence="1" id="KW-0433">Leucine-rich repeat</keyword>
<dbReference type="Pfam" id="PF13516">
    <property type="entry name" value="LRR_6"/>
    <property type="match status" value="1"/>
</dbReference>
<dbReference type="InterPro" id="IPR032675">
    <property type="entry name" value="LRR_dom_sf"/>
</dbReference>
<evidence type="ECO:0000256" key="1">
    <source>
        <dbReference type="ARBA" id="ARBA00022614"/>
    </source>
</evidence>
<dbReference type="Proteomes" id="UP000199656">
    <property type="component" value="Unassembled WGS sequence"/>
</dbReference>
<dbReference type="STRING" id="408074.SAMN05660909_04403"/>
<keyword evidence="2" id="KW-0677">Repeat</keyword>
<proteinExistence type="predicted"/>
<dbReference type="EMBL" id="FNRL01000025">
    <property type="protein sequence ID" value="SEA96797.1"/>
    <property type="molecule type" value="Genomic_DNA"/>
</dbReference>
<sequence length="293" mass="32967">MKGDIDVKQLAAAYTLENLNRISGQILQCYNARQYNRLRALLAKIGEPVNEKGGDRQLLSKLMMLYHPDKLSHYLQIIQAGNQNALASISHILITLEADELFGGYSPASGSFSSSVDLDDEEYAWDEVDETGNLREFDDDMEYDFYYGEDDNSFYSVMKKSLYGRQNIMLPHQLLEDIDELELSGRGMDSLEGIEHCIHLVTLDLSDNRLTNLEGMEGLAYLEELYLAGNNIGYIDTLSYLNRLRILDLSGNQVDDISPLGELTSLEFINLSGNPISPAQIEILKQKGCVVVY</sequence>
<dbReference type="PROSITE" id="PS51450">
    <property type="entry name" value="LRR"/>
    <property type="match status" value="3"/>
</dbReference>
<dbReference type="InterPro" id="IPR001611">
    <property type="entry name" value="Leu-rich_rpt"/>
</dbReference>
<dbReference type="InterPro" id="IPR050836">
    <property type="entry name" value="SDS22/Internalin_LRR"/>
</dbReference>
<dbReference type="PRINTS" id="PR00019">
    <property type="entry name" value="LEURICHRPT"/>
</dbReference>
<evidence type="ECO:0000256" key="2">
    <source>
        <dbReference type="ARBA" id="ARBA00022737"/>
    </source>
</evidence>
<dbReference type="InterPro" id="IPR025875">
    <property type="entry name" value="Leu-rich_rpt_4"/>
</dbReference>
<dbReference type="SUPFAM" id="SSF52075">
    <property type="entry name" value="Outer arm dynein light chain 1"/>
    <property type="match status" value="1"/>
</dbReference>
<protein>
    <submittedName>
        <fullName evidence="3">Leucine Rich repeat-containing protein</fullName>
    </submittedName>
</protein>
<dbReference type="OrthoDB" id="1439291at2"/>